<protein>
    <submittedName>
        <fullName evidence="1">Uncharacterized protein</fullName>
    </submittedName>
</protein>
<comment type="caution">
    <text evidence="1">The sequence shown here is derived from an EMBL/GenBank/DDBJ whole genome shotgun (WGS) entry which is preliminary data.</text>
</comment>
<gene>
    <name evidence="1" type="ORF">PSYPI_47838</name>
</gene>
<evidence type="ECO:0000313" key="2">
    <source>
        <dbReference type="Proteomes" id="UP000004986"/>
    </source>
</evidence>
<dbReference type="HOGENOM" id="CLU_3337358_0_0_6"/>
<accession>F3GRJ7</accession>
<proteinExistence type="predicted"/>
<feature type="non-terminal residue" evidence="1">
    <location>
        <position position="39"/>
    </location>
</feature>
<dbReference type="AlphaFoldDB" id="F3GRJ7"/>
<dbReference type="EMBL" id="AEAI01004603">
    <property type="protein sequence ID" value="EGH49700.1"/>
    <property type="molecule type" value="Genomic_DNA"/>
</dbReference>
<name>F3GRJ7_PSESJ</name>
<sequence length="39" mass="4033">MQVGIEGDDHVALALLESGHDGCVLTVVSIQDHCDEGAV</sequence>
<organism evidence="1 2">
    <name type="scientific">Pseudomonas syringae pv. pisi str. 1704B</name>
    <dbReference type="NCBI Taxonomy" id="629263"/>
    <lineage>
        <taxon>Bacteria</taxon>
        <taxon>Pseudomonadati</taxon>
        <taxon>Pseudomonadota</taxon>
        <taxon>Gammaproteobacteria</taxon>
        <taxon>Pseudomonadales</taxon>
        <taxon>Pseudomonadaceae</taxon>
        <taxon>Pseudomonas</taxon>
        <taxon>Pseudomonas syringae</taxon>
    </lineage>
</organism>
<evidence type="ECO:0000313" key="1">
    <source>
        <dbReference type="EMBL" id="EGH49700.1"/>
    </source>
</evidence>
<dbReference type="Proteomes" id="UP000004986">
    <property type="component" value="Unassembled WGS sequence"/>
</dbReference>
<reference evidence="1 2" key="1">
    <citation type="journal article" date="2011" name="PLoS Pathog.">
        <title>Dynamic evolution of pathogenicity revealed by sequencing and comparative genomics of 19 Pseudomonas syringae isolates.</title>
        <authorList>
            <person name="Baltrus D.A."/>
            <person name="Nishimura M.T."/>
            <person name="Romanchuk A."/>
            <person name="Chang J.H."/>
            <person name="Mukhtar M.S."/>
            <person name="Cherkis K."/>
            <person name="Roach J."/>
            <person name="Grant S.R."/>
            <person name="Jones C.D."/>
            <person name="Dangl J.L."/>
        </authorList>
    </citation>
    <scope>NUCLEOTIDE SEQUENCE [LARGE SCALE GENOMIC DNA]</scope>
    <source>
        <strain evidence="1 2">1704B</strain>
    </source>
</reference>
<keyword evidence="2" id="KW-1185">Reference proteome</keyword>